<dbReference type="EMBL" id="JAUSVL010000001">
    <property type="protein sequence ID" value="MDQ0288946.1"/>
    <property type="molecule type" value="Genomic_DNA"/>
</dbReference>
<dbReference type="RefSeq" id="WP_307260286.1">
    <property type="nucleotide sequence ID" value="NZ_JAUSVL010000001.1"/>
</dbReference>
<reference evidence="1" key="1">
    <citation type="submission" date="2023-07" db="EMBL/GenBank/DDBJ databases">
        <title>Genomic Encyclopedia of Type Strains, Phase IV (KMG-IV): sequencing the most valuable type-strain genomes for metagenomic binning, comparative biology and taxonomic classification.</title>
        <authorList>
            <person name="Goeker M."/>
        </authorList>
    </citation>
    <scope>NUCLEOTIDE SEQUENCE</scope>
    <source>
        <strain evidence="1">DSM 24202</strain>
    </source>
</reference>
<evidence type="ECO:0000313" key="1">
    <source>
        <dbReference type="EMBL" id="MDQ0288946.1"/>
    </source>
</evidence>
<dbReference type="SUPFAM" id="SSF48371">
    <property type="entry name" value="ARM repeat"/>
    <property type="match status" value="1"/>
</dbReference>
<dbReference type="PANTHER" id="PTHR34070">
    <property type="entry name" value="ARMADILLO-TYPE FOLD"/>
    <property type="match status" value="1"/>
</dbReference>
<comment type="caution">
    <text evidence="1">The sequence shown here is derived from an EMBL/GenBank/DDBJ whole genome shotgun (WGS) entry which is preliminary data.</text>
</comment>
<evidence type="ECO:0000313" key="2">
    <source>
        <dbReference type="Proteomes" id="UP001238163"/>
    </source>
</evidence>
<name>A0AAE3VEI2_9BACT</name>
<proteinExistence type="predicted"/>
<dbReference type="InterPro" id="IPR016024">
    <property type="entry name" value="ARM-type_fold"/>
</dbReference>
<dbReference type="PANTHER" id="PTHR34070:SF1">
    <property type="entry name" value="DNA ALKYLATION REPAIR PROTEIN"/>
    <property type="match status" value="1"/>
</dbReference>
<dbReference type="AlphaFoldDB" id="A0AAE3VEI2"/>
<gene>
    <name evidence="1" type="ORF">J3R75_001053</name>
</gene>
<dbReference type="Gene3D" id="1.25.10.90">
    <property type="match status" value="1"/>
</dbReference>
<dbReference type="Pfam" id="PF08713">
    <property type="entry name" value="DNA_alkylation"/>
    <property type="match status" value="1"/>
</dbReference>
<protein>
    <submittedName>
        <fullName evidence="1">3-methyladenine DNA glycosylase AlkD</fullName>
    </submittedName>
</protein>
<organism evidence="1 2">
    <name type="scientific">Oligosphaera ethanolica</name>
    <dbReference type="NCBI Taxonomy" id="760260"/>
    <lineage>
        <taxon>Bacteria</taxon>
        <taxon>Pseudomonadati</taxon>
        <taxon>Lentisphaerota</taxon>
        <taxon>Oligosphaeria</taxon>
        <taxon>Oligosphaerales</taxon>
        <taxon>Oligosphaeraceae</taxon>
        <taxon>Oligosphaera</taxon>
    </lineage>
</organism>
<sequence>MPNNDLAQTIASAVIAAGDPAKALTMQRFFKTGPGQYGEGDQFLGLTAPIMRQLAKIYRDCPPEDACRLLASPWHEVRSCALLLLVNSYAAAGDDARRERIYRLYLQHTARINNWDLVDISAPGIVGEHLLTRDRTPLTALAASAWLWDQRIAMVATLTFIRAGEFADTLRLVEQLLSHQHDLMHKAMGWMLREVGKRDRDTLSAFLRKHQHALPRTTLRYAIEHYPAAERQRFLQGRH</sequence>
<dbReference type="CDD" id="cd06561">
    <property type="entry name" value="AlkD_like"/>
    <property type="match status" value="1"/>
</dbReference>
<dbReference type="InterPro" id="IPR014825">
    <property type="entry name" value="DNA_alkylation"/>
</dbReference>
<dbReference type="Proteomes" id="UP001238163">
    <property type="component" value="Unassembled WGS sequence"/>
</dbReference>
<keyword evidence="2" id="KW-1185">Reference proteome</keyword>
<accession>A0AAE3VEI2</accession>